<name>A0ABW2NSQ2_9BACL</name>
<sequence length="270" mass="31433">MLTEATRLKERLQDLGGNLVQKEEAFELALEMMQHIGDTDPDLRDKLIYTKMFHMIKAQLFTNSELEHLLILSVDDQHLFFRLGEEGTDSVFTRTFSVLITALVLNRHNENPFLSDAVFQEVKSRVFQYARRERDIRGYVEHQGWAHSVAHMADCLDELALNEAAGKDDLTEILHIAQQKMMESRLVFDTEEDERMATAVVMVLKRGLHSYEELIAWLESWSDYKKTEDYNENFTVKINAKHFLRCLYFRLNGVSSGVTREDIENVLVKL</sequence>
<dbReference type="InterPro" id="IPR021247">
    <property type="entry name" value="DUF2785"/>
</dbReference>
<evidence type="ECO:0000313" key="2">
    <source>
        <dbReference type="Proteomes" id="UP001596549"/>
    </source>
</evidence>
<dbReference type="Proteomes" id="UP001596549">
    <property type="component" value="Unassembled WGS sequence"/>
</dbReference>
<keyword evidence="2" id="KW-1185">Reference proteome</keyword>
<dbReference type="EMBL" id="JBHTCP010000052">
    <property type="protein sequence ID" value="MFC7373491.1"/>
    <property type="molecule type" value="Genomic_DNA"/>
</dbReference>
<organism evidence="1 2">
    <name type="scientific">Fictibacillus iocasae</name>
    <dbReference type="NCBI Taxonomy" id="2715437"/>
    <lineage>
        <taxon>Bacteria</taxon>
        <taxon>Bacillati</taxon>
        <taxon>Bacillota</taxon>
        <taxon>Bacilli</taxon>
        <taxon>Bacillales</taxon>
        <taxon>Fictibacillaceae</taxon>
        <taxon>Fictibacillus</taxon>
    </lineage>
</organism>
<accession>A0ABW2NSQ2</accession>
<proteinExistence type="predicted"/>
<protein>
    <submittedName>
        <fullName evidence="1">DUF2785 domain-containing protein</fullName>
    </submittedName>
</protein>
<reference evidence="2" key="1">
    <citation type="journal article" date="2019" name="Int. J. Syst. Evol. Microbiol.">
        <title>The Global Catalogue of Microorganisms (GCM) 10K type strain sequencing project: providing services to taxonomists for standard genome sequencing and annotation.</title>
        <authorList>
            <consortium name="The Broad Institute Genomics Platform"/>
            <consortium name="The Broad Institute Genome Sequencing Center for Infectious Disease"/>
            <person name="Wu L."/>
            <person name="Ma J."/>
        </authorList>
    </citation>
    <scope>NUCLEOTIDE SEQUENCE [LARGE SCALE GENOMIC DNA]</scope>
    <source>
        <strain evidence="2">NBRC 106396</strain>
    </source>
</reference>
<dbReference type="RefSeq" id="WP_379751482.1">
    <property type="nucleotide sequence ID" value="NZ_JBHTCP010000052.1"/>
</dbReference>
<gene>
    <name evidence="1" type="ORF">ACFQPF_17760</name>
</gene>
<evidence type="ECO:0000313" key="1">
    <source>
        <dbReference type="EMBL" id="MFC7373491.1"/>
    </source>
</evidence>
<dbReference type="Pfam" id="PF10978">
    <property type="entry name" value="DUF2785"/>
    <property type="match status" value="1"/>
</dbReference>
<comment type="caution">
    <text evidence="1">The sequence shown here is derived from an EMBL/GenBank/DDBJ whole genome shotgun (WGS) entry which is preliminary data.</text>
</comment>